<protein>
    <submittedName>
        <fullName evidence="2">13684_t:CDS:1</fullName>
    </submittedName>
</protein>
<reference evidence="2" key="1">
    <citation type="submission" date="2021-06" db="EMBL/GenBank/DDBJ databases">
        <authorList>
            <person name="Kallberg Y."/>
            <person name="Tangrot J."/>
            <person name="Rosling A."/>
        </authorList>
    </citation>
    <scope>NUCLEOTIDE SEQUENCE</scope>
    <source>
        <strain evidence="2">UK204</strain>
    </source>
</reference>
<dbReference type="OrthoDB" id="2410536at2759"/>
<feature type="compositionally biased region" description="Basic and acidic residues" evidence="1">
    <location>
        <begin position="84"/>
        <end position="93"/>
    </location>
</feature>
<dbReference type="EMBL" id="CAJVPQ010015202">
    <property type="protein sequence ID" value="CAG8741954.1"/>
    <property type="molecule type" value="Genomic_DNA"/>
</dbReference>
<sequence>MKRYLRSDATRLSEKDIQDIIGAKNSMKRASEVMANKYKISSRRVYQIWRGVYPPIDPKEMVSYPPTDPPSDSKNMVSTNTDLSHVKKTDPHKSLTSPENKSKKTGRGNPKAKSVRISELPDVILLRSIQTKPTLRNSVEGTQGKGLHGEELKAFYEKGVKEDEKSKAETARLLATT</sequence>
<organism evidence="2 3">
    <name type="scientific">Funneliformis caledonium</name>
    <dbReference type="NCBI Taxonomy" id="1117310"/>
    <lineage>
        <taxon>Eukaryota</taxon>
        <taxon>Fungi</taxon>
        <taxon>Fungi incertae sedis</taxon>
        <taxon>Mucoromycota</taxon>
        <taxon>Glomeromycotina</taxon>
        <taxon>Glomeromycetes</taxon>
        <taxon>Glomerales</taxon>
        <taxon>Glomeraceae</taxon>
        <taxon>Funneliformis</taxon>
    </lineage>
</organism>
<comment type="caution">
    <text evidence="2">The sequence shown here is derived from an EMBL/GenBank/DDBJ whole genome shotgun (WGS) entry which is preliminary data.</text>
</comment>
<evidence type="ECO:0000313" key="3">
    <source>
        <dbReference type="Proteomes" id="UP000789570"/>
    </source>
</evidence>
<dbReference type="Proteomes" id="UP000789570">
    <property type="component" value="Unassembled WGS sequence"/>
</dbReference>
<gene>
    <name evidence="2" type="ORF">FCALED_LOCUS15689</name>
</gene>
<keyword evidence="3" id="KW-1185">Reference proteome</keyword>
<proteinExistence type="predicted"/>
<evidence type="ECO:0000256" key="1">
    <source>
        <dbReference type="SAM" id="MobiDB-lite"/>
    </source>
</evidence>
<feature type="region of interest" description="Disordered" evidence="1">
    <location>
        <begin position="57"/>
        <end position="116"/>
    </location>
</feature>
<name>A0A9N9IPS9_9GLOM</name>
<evidence type="ECO:0000313" key="2">
    <source>
        <dbReference type="EMBL" id="CAG8741954.1"/>
    </source>
</evidence>
<dbReference type="AlphaFoldDB" id="A0A9N9IPS9"/>
<accession>A0A9N9IPS9</accession>
<feature type="compositionally biased region" description="Polar residues" evidence="1">
    <location>
        <begin position="70"/>
        <end position="83"/>
    </location>
</feature>